<keyword evidence="2" id="KW-1185">Reference proteome</keyword>
<comment type="caution">
    <text evidence="1">The sequence shown here is derived from an EMBL/GenBank/DDBJ whole genome shotgun (WGS) entry which is preliminary data.</text>
</comment>
<evidence type="ECO:0000313" key="1">
    <source>
        <dbReference type="EMBL" id="KAJ1159748.1"/>
    </source>
</evidence>
<organism evidence="1 2">
    <name type="scientific">Pleurodeles waltl</name>
    <name type="common">Iberian ribbed newt</name>
    <dbReference type="NCBI Taxonomy" id="8319"/>
    <lineage>
        <taxon>Eukaryota</taxon>
        <taxon>Metazoa</taxon>
        <taxon>Chordata</taxon>
        <taxon>Craniata</taxon>
        <taxon>Vertebrata</taxon>
        <taxon>Euteleostomi</taxon>
        <taxon>Amphibia</taxon>
        <taxon>Batrachia</taxon>
        <taxon>Caudata</taxon>
        <taxon>Salamandroidea</taxon>
        <taxon>Salamandridae</taxon>
        <taxon>Pleurodelinae</taxon>
        <taxon>Pleurodeles</taxon>
    </lineage>
</organism>
<evidence type="ECO:0000313" key="2">
    <source>
        <dbReference type="Proteomes" id="UP001066276"/>
    </source>
</evidence>
<proteinExistence type="predicted"/>
<gene>
    <name evidence="1" type="ORF">NDU88_000253</name>
</gene>
<name>A0AAV7S930_PLEWA</name>
<dbReference type="AlphaFoldDB" id="A0AAV7S930"/>
<accession>A0AAV7S930</accession>
<protein>
    <submittedName>
        <fullName evidence="1">Uncharacterized protein</fullName>
    </submittedName>
</protein>
<reference evidence="1" key="1">
    <citation type="journal article" date="2022" name="bioRxiv">
        <title>Sequencing and chromosome-scale assembly of the giantPleurodeles waltlgenome.</title>
        <authorList>
            <person name="Brown T."/>
            <person name="Elewa A."/>
            <person name="Iarovenko S."/>
            <person name="Subramanian E."/>
            <person name="Araus A.J."/>
            <person name="Petzold A."/>
            <person name="Susuki M."/>
            <person name="Suzuki K.-i.T."/>
            <person name="Hayashi T."/>
            <person name="Toyoda A."/>
            <person name="Oliveira C."/>
            <person name="Osipova E."/>
            <person name="Leigh N.D."/>
            <person name="Simon A."/>
            <person name="Yun M.H."/>
        </authorList>
    </citation>
    <scope>NUCLEOTIDE SEQUENCE</scope>
    <source>
        <strain evidence="1">20211129_DDA</strain>
        <tissue evidence="1">Liver</tissue>
    </source>
</reference>
<dbReference type="Proteomes" id="UP001066276">
    <property type="component" value="Chromosome 4_2"/>
</dbReference>
<sequence length="66" mass="7519">MRSAHTGRELERRLWSSHFWHSFPFASWHPGGSKKKINNRAIVHRLRALSGLTLRARNSGGGDIVL</sequence>
<dbReference type="EMBL" id="JANPWB010000008">
    <property type="protein sequence ID" value="KAJ1159748.1"/>
    <property type="molecule type" value="Genomic_DNA"/>
</dbReference>